<feature type="transmembrane region" description="Helical" evidence="9">
    <location>
        <begin position="50"/>
        <end position="71"/>
    </location>
</feature>
<comment type="subcellular location">
    <subcellularLocation>
        <location evidence="1">Cell inner membrane</location>
        <topology evidence="1">Multi-pass membrane protein</topology>
    </subcellularLocation>
</comment>
<feature type="transmembrane region" description="Helical" evidence="9">
    <location>
        <begin position="134"/>
        <end position="153"/>
    </location>
</feature>
<comment type="similarity">
    <text evidence="8">Belongs to the TRAP transporter small permease family.</text>
</comment>
<organism evidence="11 12">
    <name type="scientific">Fretibacterium fastidiosum</name>
    <dbReference type="NCBI Taxonomy" id="651822"/>
    <lineage>
        <taxon>Bacteria</taxon>
        <taxon>Thermotogati</taxon>
        <taxon>Synergistota</taxon>
        <taxon>Synergistia</taxon>
        <taxon>Synergistales</taxon>
        <taxon>Aminobacteriaceae</taxon>
        <taxon>Fretibacterium</taxon>
    </lineage>
</organism>
<evidence type="ECO:0000313" key="11">
    <source>
        <dbReference type="EMBL" id="CBL27995.1"/>
    </source>
</evidence>
<dbReference type="GO" id="GO:0015740">
    <property type="term" value="P:C4-dicarboxylate transport"/>
    <property type="evidence" value="ECO:0007669"/>
    <property type="project" value="TreeGrafter"/>
</dbReference>
<evidence type="ECO:0000256" key="3">
    <source>
        <dbReference type="ARBA" id="ARBA00022475"/>
    </source>
</evidence>
<name>A0AB94IW38_9BACT</name>
<reference evidence="11 12" key="2">
    <citation type="submission" date="2010-03" db="EMBL/GenBank/DDBJ databases">
        <authorList>
            <person name="Pajon A."/>
        </authorList>
    </citation>
    <scope>NUCLEOTIDE SEQUENCE [LARGE SCALE GENOMIC DNA]</scope>
    <source>
        <strain evidence="11 12">SGP1</strain>
    </source>
</reference>
<dbReference type="AlphaFoldDB" id="A0AB94IW38"/>
<keyword evidence="5 9" id="KW-0812">Transmembrane</keyword>
<evidence type="ECO:0000256" key="2">
    <source>
        <dbReference type="ARBA" id="ARBA00022448"/>
    </source>
</evidence>
<dbReference type="PANTHER" id="PTHR35011:SF11">
    <property type="entry name" value="TRAP TRANSPORTER SMALL PERMEASE PROTEIN"/>
    <property type="match status" value="1"/>
</dbReference>
<keyword evidence="12" id="KW-1185">Reference proteome</keyword>
<protein>
    <submittedName>
        <fullName evidence="11">TRAP-type C4-dicarboxylate transport system, small permease component</fullName>
    </submittedName>
</protein>
<feature type="domain" description="Tripartite ATP-independent periplasmic transporters DctQ component" evidence="10">
    <location>
        <begin position="30"/>
        <end position="157"/>
    </location>
</feature>
<evidence type="ECO:0000259" key="10">
    <source>
        <dbReference type="Pfam" id="PF04290"/>
    </source>
</evidence>
<dbReference type="PANTHER" id="PTHR35011">
    <property type="entry name" value="2,3-DIKETO-L-GULONATE TRAP TRANSPORTER SMALL PERMEASE PROTEIN YIAM"/>
    <property type="match status" value="1"/>
</dbReference>
<dbReference type="RefSeq" id="WP_015556142.1">
    <property type="nucleotide sequence ID" value="NC_021038.1"/>
</dbReference>
<feature type="transmembrane region" description="Helical" evidence="9">
    <location>
        <begin position="21"/>
        <end position="44"/>
    </location>
</feature>
<accession>A0AB94IW38</accession>
<dbReference type="KEGG" id="sbr:SY1_06170"/>
<evidence type="ECO:0000256" key="7">
    <source>
        <dbReference type="ARBA" id="ARBA00023136"/>
    </source>
</evidence>
<keyword evidence="4" id="KW-0997">Cell inner membrane</keyword>
<keyword evidence="6 9" id="KW-1133">Transmembrane helix</keyword>
<dbReference type="EMBL" id="FP929056">
    <property type="protein sequence ID" value="CBL27995.1"/>
    <property type="molecule type" value="Genomic_DNA"/>
</dbReference>
<dbReference type="GO" id="GO:0005886">
    <property type="term" value="C:plasma membrane"/>
    <property type="evidence" value="ECO:0007669"/>
    <property type="project" value="UniProtKB-SubCell"/>
</dbReference>
<evidence type="ECO:0000256" key="8">
    <source>
        <dbReference type="ARBA" id="ARBA00038436"/>
    </source>
</evidence>
<dbReference type="Pfam" id="PF04290">
    <property type="entry name" value="DctQ"/>
    <property type="match status" value="1"/>
</dbReference>
<dbReference type="InterPro" id="IPR055348">
    <property type="entry name" value="DctQ"/>
</dbReference>
<feature type="transmembrane region" description="Helical" evidence="9">
    <location>
        <begin position="92"/>
        <end position="114"/>
    </location>
</feature>
<dbReference type="Proteomes" id="UP000008957">
    <property type="component" value="Chromosome"/>
</dbReference>
<dbReference type="GO" id="GO:0022857">
    <property type="term" value="F:transmembrane transporter activity"/>
    <property type="evidence" value="ECO:0007669"/>
    <property type="project" value="TreeGrafter"/>
</dbReference>
<proteinExistence type="inferred from homology"/>
<evidence type="ECO:0000313" key="12">
    <source>
        <dbReference type="Proteomes" id="UP000008957"/>
    </source>
</evidence>
<evidence type="ECO:0000256" key="5">
    <source>
        <dbReference type="ARBA" id="ARBA00022692"/>
    </source>
</evidence>
<evidence type="ECO:0000256" key="1">
    <source>
        <dbReference type="ARBA" id="ARBA00004429"/>
    </source>
</evidence>
<gene>
    <name evidence="11" type="ORF">SY1_06170</name>
</gene>
<keyword evidence="3" id="KW-1003">Cell membrane</keyword>
<evidence type="ECO:0000256" key="6">
    <source>
        <dbReference type="ARBA" id="ARBA00022989"/>
    </source>
</evidence>
<reference evidence="12" key="1">
    <citation type="submission" date="2010-03" db="EMBL/GenBank/DDBJ databases">
        <title>The genome sequence of Synergistetes sp. SGP1.</title>
        <authorList>
            <consortium name="metaHIT consortium -- http://www.metahit.eu/"/>
            <person name="Pajon A."/>
            <person name="Turner K."/>
            <person name="Parkhill J."/>
            <person name="Wade W."/>
            <person name="Vartoukian S."/>
        </authorList>
    </citation>
    <scope>NUCLEOTIDE SEQUENCE [LARGE SCALE GENOMIC DNA]</scope>
    <source>
        <strain evidence="12">SGP1</strain>
    </source>
</reference>
<keyword evidence="7 9" id="KW-0472">Membrane</keyword>
<dbReference type="InterPro" id="IPR007387">
    <property type="entry name" value="TRAP_DctQ"/>
</dbReference>
<evidence type="ECO:0000256" key="9">
    <source>
        <dbReference type="SAM" id="Phobius"/>
    </source>
</evidence>
<keyword evidence="2" id="KW-0813">Transport</keyword>
<sequence length="182" mass="20574">MLKLLVRLKKADNFLYSIQKILILFGVIAMVIINGAQVFCRYVLHSSLAWSEQVSVLLFFILIMLGANLAVKTDSETKVDILKFKNKRTNSALHILTDALSIVALVVFIVSGFALLKHARKFPQFLSSIRLNYFYIYLWLPMGFGLVLFDKVINVLENTCVLMGIDTSTSCNSEKEMEQAQS</sequence>
<evidence type="ECO:0000256" key="4">
    <source>
        <dbReference type="ARBA" id="ARBA00022519"/>
    </source>
</evidence>